<feature type="region of interest" description="Disordered" evidence="1">
    <location>
        <begin position="1"/>
        <end position="46"/>
    </location>
</feature>
<gene>
    <name evidence="2" type="ORF">RJ639_008577</name>
</gene>
<organism evidence="2 3">
    <name type="scientific">Escallonia herrerae</name>
    <dbReference type="NCBI Taxonomy" id="1293975"/>
    <lineage>
        <taxon>Eukaryota</taxon>
        <taxon>Viridiplantae</taxon>
        <taxon>Streptophyta</taxon>
        <taxon>Embryophyta</taxon>
        <taxon>Tracheophyta</taxon>
        <taxon>Spermatophyta</taxon>
        <taxon>Magnoliopsida</taxon>
        <taxon>eudicotyledons</taxon>
        <taxon>Gunneridae</taxon>
        <taxon>Pentapetalae</taxon>
        <taxon>asterids</taxon>
        <taxon>campanulids</taxon>
        <taxon>Escalloniales</taxon>
        <taxon>Escalloniaceae</taxon>
        <taxon>Escallonia</taxon>
    </lineage>
</organism>
<evidence type="ECO:0000256" key="1">
    <source>
        <dbReference type="SAM" id="MobiDB-lite"/>
    </source>
</evidence>
<reference evidence="2" key="1">
    <citation type="submission" date="2022-12" db="EMBL/GenBank/DDBJ databases">
        <title>Draft genome assemblies for two species of Escallonia (Escalloniales).</title>
        <authorList>
            <person name="Chanderbali A."/>
            <person name="Dervinis C."/>
            <person name="Anghel I."/>
            <person name="Soltis D."/>
            <person name="Soltis P."/>
            <person name="Zapata F."/>
        </authorList>
    </citation>
    <scope>NUCLEOTIDE SEQUENCE</scope>
    <source>
        <strain evidence="2">UCBG64.0493</strain>
        <tissue evidence="2">Leaf</tissue>
    </source>
</reference>
<dbReference type="EMBL" id="JAVXUP010001320">
    <property type="protein sequence ID" value="KAK3013154.1"/>
    <property type="molecule type" value="Genomic_DNA"/>
</dbReference>
<feature type="compositionally biased region" description="Basic and acidic residues" evidence="1">
    <location>
        <begin position="26"/>
        <end position="37"/>
    </location>
</feature>
<dbReference type="AlphaFoldDB" id="A0AA89AQM6"/>
<proteinExistence type="predicted"/>
<evidence type="ECO:0000313" key="2">
    <source>
        <dbReference type="EMBL" id="KAK3013154.1"/>
    </source>
</evidence>
<protein>
    <submittedName>
        <fullName evidence="2">Uncharacterized protein</fullName>
    </submittedName>
</protein>
<keyword evidence="3" id="KW-1185">Reference proteome</keyword>
<name>A0AA89AQM6_9ASTE</name>
<accession>A0AA89AQM6</accession>
<comment type="caution">
    <text evidence="2">The sequence shown here is derived from an EMBL/GenBank/DDBJ whole genome shotgun (WGS) entry which is preliminary data.</text>
</comment>
<dbReference type="Proteomes" id="UP001188597">
    <property type="component" value="Unassembled WGS sequence"/>
</dbReference>
<sequence length="94" mass="10415">MDIHKSEGLSWADQWDPEPLQPASTDDDKKEGKDGSGKNKSGKKILSLKQEVHYVTVYSQGPNVQRGGDKGGVTGNQLTFLAVTIHRHRTRRNS</sequence>
<evidence type="ECO:0000313" key="3">
    <source>
        <dbReference type="Proteomes" id="UP001188597"/>
    </source>
</evidence>